<reference evidence="8" key="1">
    <citation type="submission" date="2016-10" db="EMBL/GenBank/DDBJ databases">
        <authorList>
            <person name="Varghese N."/>
            <person name="Submissions S."/>
        </authorList>
    </citation>
    <scope>NUCLEOTIDE SEQUENCE [LARGE SCALE GENOMIC DNA]</scope>
    <source>
        <strain evidence="8">JCM 18416</strain>
    </source>
</reference>
<evidence type="ECO:0000256" key="2">
    <source>
        <dbReference type="ARBA" id="ARBA00023015"/>
    </source>
</evidence>
<evidence type="ECO:0000256" key="1">
    <source>
        <dbReference type="ARBA" id="ARBA00004496"/>
    </source>
</evidence>
<dbReference type="PANTHER" id="PTHR46796">
    <property type="entry name" value="HTH-TYPE TRANSCRIPTIONAL ACTIVATOR RHAS-RELATED"/>
    <property type="match status" value="1"/>
</dbReference>
<dbReference type="InterPro" id="IPR050204">
    <property type="entry name" value="AraC_XylS_family_regulators"/>
</dbReference>
<dbReference type="Proteomes" id="UP000199460">
    <property type="component" value="Unassembled WGS sequence"/>
</dbReference>
<keyword evidence="2" id="KW-0805">Transcription regulation</keyword>
<evidence type="ECO:0000256" key="5">
    <source>
        <dbReference type="ARBA" id="ARBA00037345"/>
    </source>
</evidence>
<feature type="domain" description="HTH araC/xylS-type" evidence="6">
    <location>
        <begin position="174"/>
        <end position="271"/>
    </location>
</feature>
<dbReference type="InterPro" id="IPR018062">
    <property type="entry name" value="HTH_AraC-typ_CS"/>
</dbReference>
<evidence type="ECO:0000259" key="6">
    <source>
        <dbReference type="PROSITE" id="PS01124"/>
    </source>
</evidence>
<sequence>MDVLSEFFERTSLQGRLLFAGPVDGTLLLDKPPGMAFIHVIERGALDMVHSDKPRIAISQPSVLFCPSCCCYKLRAHEPGGVNLICASFQFGRYGQQPFELGLEETLVFPLSALEQLGPVIGSLVNEFRTPAPGRSKALNLLFEYVFVLLVRRAVNEGRITSGLLYALQDSQLGPALICIHQEPHLPWSVERLAELANMSRTKFAALFNEVMDMTPMAYVTAWRMKVAQDLLREGKPIKVIADAVGYGSQASFSRSFAQQVGQPPGEWLRGEGQIMPAKLQVQIYRDEPQAQGG</sequence>
<dbReference type="Pfam" id="PF12852">
    <property type="entry name" value="Cupin_6"/>
    <property type="match status" value="1"/>
</dbReference>
<dbReference type="PROSITE" id="PS01124">
    <property type="entry name" value="HTH_ARAC_FAMILY_2"/>
    <property type="match status" value="1"/>
</dbReference>
<evidence type="ECO:0000313" key="8">
    <source>
        <dbReference type="Proteomes" id="UP000199460"/>
    </source>
</evidence>
<evidence type="ECO:0000256" key="3">
    <source>
        <dbReference type="ARBA" id="ARBA00023125"/>
    </source>
</evidence>
<dbReference type="AlphaFoldDB" id="A0A1H0X8Y3"/>
<dbReference type="GO" id="GO:0003700">
    <property type="term" value="F:DNA-binding transcription factor activity"/>
    <property type="evidence" value="ECO:0007669"/>
    <property type="project" value="InterPro"/>
</dbReference>
<organism evidence="7 8">
    <name type="scientific">Ectopseudomonas guguanensis</name>
    <dbReference type="NCBI Taxonomy" id="1198456"/>
    <lineage>
        <taxon>Bacteria</taxon>
        <taxon>Pseudomonadati</taxon>
        <taxon>Pseudomonadota</taxon>
        <taxon>Gammaproteobacteria</taxon>
        <taxon>Pseudomonadales</taxon>
        <taxon>Pseudomonadaceae</taxon>
        <taxon>Ectopseudomonas</taxon>
    </lineage>
</organism>
<dbReference type="OrthoDB" id="9783876at2"/>
<comment type="subcellular location">
    <subcellularLocation>
        <location evidence="1">Cytoplasm</location>
    </subcellularLocation>
</comment>
<dbReference type="GeneID" id="300932917"/>
<dbReference type="InterPro" id="IPR018060">
    <property type="entry name" value="HTH_AraC"/>
</dbReference>
<dbReference type="InterPro" id="IPR032783">
    <property type="entry name" value="AraC_lig"/>
</dbReference>
<protein>
    <submittedName>
        <fullName evidence="7">AraC-type DNA-binding protein</fullName>
    </submittedName>
</protein>
<evidence type="ECO:0000256" key="4">
    <source>
        <dbReference type="ARBA" id="ARBA00023163"/>
    </source>
</evidence>
<dbReference type="PANTHER" id="PTHR46796:SF7">
    <property type="entry name" value="ARAC FAMILY TRANSCRIPTIONAL REGULATOR"/>
    <property type="match status" value="1"/>
</dbReference>
<keyword evidence="8" id="KW-1185">Reference proteome</keyword>
<dbReference type="Gene3D" id="1.10.10.60">
    <property type="entry name" value="Homeodomain-like"/>
    <property type="match status" value="2"/>
</dbReference>
<keyword evidence="4" id="KW-0804">Transcription</keyword>
<evidence type="ECO:0000313" key="7">
    <source>
        <dbReference type="EMBL" id="SDP99342.1"/>
    </source>
</evidence>
<dbReference type="GO" id="GO:0043565">
    <property type="term" value="F:sequence-specific DNA binding"/>
    <property type="evidence" value="ECO:0007669"/>
    <property type="project" value="InterPro"/>
</dbReference>
<dbReference type="SMART" id="SM00342">
    <property type="entry name" value="HTH_ARAC"/>
    <property type="match status" value="1"/>
</dbReference>
<dbReference type="InterPro" id="IPR009057">
    <property type="entry name" value="Homeodomain-like_sf"/>
</dbReference>
<comment type="function">
    <text evidence="5">Regulatory protein of the TOL plasmid xyl operons. XylS activates the xylXYZLTEGFJQKIH operon required for the degradation of toluene, m-xylene and p-xylene.</text>
</comment>
<dbReference type="RefSeq" id="WP_090432485.1">
    <property type="nucleotide sequence ID" value="NZ_FNJJ01000010.1"/>
</dbReference>
<dbReference type="EMBL" id="FNJJ01000010">
    <property type="protein sequence ID" value="SDP99342.1"/>
    <property type="molecule type" value="Genomic_DNA"/>
</dbReference>
<proteinExistence type="predicted"/>
<dbReference type="GO" id="GO:0009893">
    <property type="term" value="P:positive regulation of metabolic process"/>
    <property type="evidence" value="ECO:0007669"/>
    <property type="project" value="UniProtKB-ARBA"/>
</dbReference>
<dbReference type="GO" id="GO:0005737">
    <property type="term" value="C:cytoplasm"/>
    <property type="evidence" value="ECO:0007669"/>
    <property type="project" value="UniProtKB-SubCell"/>
</dbReference>
<dbReference type="SUPFAM" id="SSF46689">
    <property type="entry name" value="Homeodomain-like"/>
    <property type="match status" value="2"/>
</dbReference>
<name>A0A1H0X8Y3_9GAMM</name>
<dbReference type="Pfam" id="PF12833">
    <property type="entry name" value="HTH_18"/>
    <property type="match status" value="1"/>
</dbReference>
<accession>A0A1H0X8Y3</accession>
<keyword evidence="3 7" id="KW-0238">DNA-binding</keyword>
<gene>
    <name evidence="7" type="ORF">SAMN05216213_110202</name>
</gene>
<dbReference type="PROSITE" id="PS00041">
    <property type="entry name" value="HTH_ARAC_FAMILY_1"/>
    <property type="match status" value="1"/>
</dbReference>